<feature type="transmembrane region" description="Helical" evidence="1">
    <location>
        <begin position="126"/>
        <end position="151"/>
    </location>
</feature>
<dbReference type="AlphaFoldDB" id="A0A9X5BIY9"/>
<dbReference type="RefSeq" id="WP_160561561.1">
    <property type="nucleotide sequence ID" value="NZ_QZDT01000042.1"/>
</dbReference>
<dbReference type="Proteomes" id="UP001154420">
    <property type="component" value="Unassembled WGS sequence"/>
</dbReference>
<keyword evidence="1" id="KW-0812">Transmembrane</keyword>
<name>A0A9X5BIY9_9FIRM</name>
<feature type="transmembrane region" description="Helical" evidence="1">
    <location>
        <begin position="96"/>
        <end position="119"/>
    </location>
</feature>
<evidence type="ECO:0000313" key="2">
    <source>
        <dbReference type="EMBL" id="NBJ94544.1"/>
    </source>
</evidence>
<proteinExistence type="predicted"/>
<dbReference type="EMBL" id="QZDT01000042">
    <property type="protein sequence ID" value="NBJ94544.1"/>
    <property type="molecule type" value="Genomic_DNA"/>
</dbReference>
<organism evidence="2 3">
    <name type="scientific">Parablautia muri</name>
    <dbReference type="NCBI Taxonomy" id="2320879"/>
    <lineage>
        <taxon>Bacteria</taxon>
        <taxon>Bacillati</taxon>
        <taxon>Bacillota</taxon>
        <taxon>Clostridia</taxon>
        <taxon>Lachnospirales</taxon>
        <taxon>Lachnospiraceae</taxon>
        <taxon>Parablautia</taxon>
    </lineage>
</organism>
<evidence type="ECO:0000256" key="1">
    <source>
        <dbReference type="SAM" id="Phobius"/>
    </source>
</evidence>
<protein>
    <recommendedName>
        <fullName evidence="4">Acid-resistance membrane protein</fullName>
    </recommendedName>
</protein>
<feature type="transmembrane region" description="Helical" evidence="1">
    <location>
        <begin position="157"/>
        <end position="176"/>
    </location>
</feature>
<comment type="caution">
    <text evidence="2">The sequence shown here is derived from an EMBL/GenBank/DDBJ whole genome shotgun (WGS) entry which is preliminary data.</text>
</comment>
<accession>A0A9X5BIY9</accession>
<keyword evidence="1" id="KW-0472">Membrane</keyword>
<keyword evidence="1" id="KW-1133">Transmembrane helix</keyword>
<keyword evidence="3" id="KW-1185">Reference proteome</keyword>
<evidence type="ECO:0000313" key="3">
    <source>
        <dbReference type="Proteomes" id="UP001154420"/>
    </source>
</evidence>
<feature type="transmembrane region" description="Helical" evidence="1">
    <location>
        <begin position="12"/>
        <end position="31"/>
    </location>
</feature>
<dbReference type="OrthoDB" id="2087033at2"/>
<feature type="transmembrane region" description="Helical" evidence="1">
    <location>
        <begin position="37"/>
        <end position="58"/>
    </location>
</feature>
<gene>
    <name evidence="2" type="ORF">D5281_18655</name>
</gene>
<sequence length="186" mass="20124">MTFLQFKKIARWSGLRAALLGAMVLVTLLFTEFLKGGIIYAVAAYAILNGVLGIVDFLSGRGKEEKHIAYLNLFVVLAVIIFGILSIVYFRYLISILPVFLGGLLLFESVVYFVAALCVKCRLKALIVILSLLVGAGGVILVIFTFGFGGLPPLVKILSSLLFLSCITELLIGLTYKNINDNGGTV</sequence>
<evidence type="ECO:0008006" key="4">
    <source>
        <dbReference type="Google" id="ProtNLM"/>
    </source>
</evidence>
<reference evidence="2" key="1">
    <citation type="submission" date="2018-09" db="EMBL/GenBank/DDBJ databases">
        <title>Murine metabolic-syndrome-specific gut microbial biobank.</title>
        <authorList>
            <person name="Liu C."/>
        </authorList>
    </citation>
    <scope>NUCLEOTIDE SEQUENCE</scope>
    <source>
        <strain evidence="2">D42-62</strain>
    </source>
</reference>
<feature type="transmembrane region" description="Helical" evidence="1">
    <location>
        <begin position="70"/>
        <end position="90"/>
    </location>
</feature>